<dbReference type="InterPro" id="IPR001680">
    <property type="entry name" value="WD40_rpt"/>
</dbReference>
<name>A0A665WXN9_ECHNA</name>
<protein>
    <submittedName>
        <fullName evidence="3">Uncharacterized protein</fullName>
    </submittedName>
</protein>
<proteinExistence type="predicted"/>
<dbReference type="SUPFAM" id="SSF50978">
    <property type="entry name" value="WD40 repeat-like"/>
    <property type="match status" value="1"/>
</dbReference>
<feature type="repeat" description="WD" evidence="2">
    <location>
        <begin position="71"/>
        <end position="102"/>
    </location>
</feature>
<dbReference type="InterPro" id="IPR051242">
    <property type="entry name" value="WD-EF-hand_domain"/>
</dbReference>
<evidence type="ECO:0000256" key="2">
    <source>
        <dbReference type="PROSITE-ProRule" id="PRU00221"/>
    </source>
</evidence>
<dbReference type="Gene3D" id="2.130.10.10">
    <property type="entry name" value="YVTN repeat-like/Quinoprotein amine dehydrogenase"/>
    <property type="match status" value="1"/>
</dbReference>
<dbReference type="Ensembl" id="ENSENLT00000049580.1">
    <property type="protein sequence ID" value="ENSENLP00000048397.1"/>
    <property type="gene ID" value="ENSENLG00000020421.1"/>
</dbReference>
<accession>A0A665WXN9</accession>
<dbReference type="SMART" id="SM00320">
    <property type="entry name" value="WD40"/>
    <property type="match status" value="2"/>
</dbReference>
<dbReference type="InterPro" id="IPR036322">
    <property type="entry name" value="WD40_repeat_dom_sf"/>
</dbReference>
<dbReference type="AlphaFoldDB" id="A0A665WXN9"/>
<reference evidence="3" key="2">
    <citation type="submission" date="2025-08" db="UniProtKB">
        <authorList>
            <consortium name="Ensembl"/>
        </authorList>
    </citation>
    <scope>IDENTIFICATION</scope>
</reference>
<dbReference type="PROSITE" id="PS50082">
    <property type="entry name" value="WD_REPEATS_2"/>
    <property type="match status" value="2"/>
</dbReference>
<dbReference type="PANTHER" id="PTHR44324">
    <property type="entry name" value="WD40 REPEAT DOMAIN 95"/>
    <property type="match status" value="1"/>
</dbReference>
<organism evidence="3 4">
    <name type="scientific">Echeneis naucrates</name>
    <name type="common">Live sharksucker</name>
    <dbReference type="NCBI Taxonomy" id="173247"/>
    <lineage>
        <taxon>Eukaryota</taxon>
        <taxon>Metazoa</taxon>
        <taxon>Chordata</taxon>
        <taxon>Craniata</taxon>
        <taxon>Vertebrata</taxon>
        <taxon>Euteleostomi</taxon>
        <taxon>Actinopterygii</taxon>
        <taxon>Neopterygii</taxon>
        <taxon>Teleostei</taxon>
        <taxon>Neoteleostei</taxon>
        <taxon>Acanthomorphata</taxon>
        <taxon>Carangaria</taxon>
        <taxon>Carangiformes</taxon>
        <taxon>Echeneidae</taxon>
        <taxon>Echeneis</taxon>
    </lineage>
</organism>
<keyword evidence="1" id="KW-0677">Repeat</keyword>
<dbReference type="InParanoid" id="A0A665WXN9"/>
<evidence type="ECO:0000313" key="3">
    <source>
        <dbReference type="Ensembl" id="ENSENLP00000048397.1"/>
    </source>
</evidence>
<dbReference type="InterPro" id="IPR015943">
    <property type="entry name" value="WD40/YVTN_repeat-like_dom_sf"/>
</dbReference>
<dbReference type="PROSITE" id="PS50294">
    <property type="entry name" value="WD_REPEATS_REGION"/>
    <property type="match status" value="1"/>
</dbReference>
<keyword evidence="4" id="KW-1185">Reference proteome</keyword>
<dbReference type="Pfam" id="PF00400">
    <property type="entry name" value="WD40"/>
    <property type="match status" value="2"/>
</dbReference>
<reference evidence="3" key="3">
    <citation type="submission" date="2025-09" db="UniProtKB">
        <authorList>
            <consortium name="Ensembl"/>
        </authorList>
    </citation>
    <scope>IDENTIFICATION</scope>
</reference>
<feature type="repeat" description="WD" evidence="2">
    <location>
        <begin position="28"/>
        <end position="59"/>
    </location>
</feature>
<sequence>MTLFGVPQSPAQLVKIRSIAKSIQQFESKGDFAFFTCAEYCPEAERLITGGSDGLIRVWFTHKTALCEYALKGHQKPVIDIVCNNQDKLIVSLSTDFNVRLWTEHGCPLMKCLRTREISF</sequence>
<dbReference type="Proteomes" id="UP000472264">
    <property type="component" value="Chromosome 15"/>
</dbReference>
<evidence type="ECO:0000256" key="1">
    <source>
        <dbReference type="ARBA" id="ARBA00022737"/>
    </source>
</evidence>
<keyword evidence="2" id="KW-0853">WD repeat</keyword>
<reference evidence="3" key="1">
    <citation type="submission" date="2021-04" db="EMBL/GenBank/DDBJ databases">
        <authorList>
            <consortium name="Wellcome Sanger Institute Data Sharing"/>
        </authorList>
    </citation>
    <scope>NUCLEOTIDE SEQUENCE [LARGE SCALE GENOMIC DNA]</scope>
</reference>
<evidence type="ECO:0000313" key="4">
    <source>
        <dbReference type="Proteomes" id="UP000472264"/>
    </source>
</evidence>
<dbReference type="PANTHER" id="PTHR44324:SF4">
    <property type="entry name" value="WD40 REPEAT DOMAIN 95"/>
    <property type="match status" value="1"/>
</dbReference>